<name>A0A811V3K4_CERCA</name>
<organism evidence="1 2">
    <name type="scientific">Ceratitis capitata</name>
    <name type="common">Mediterranean fruit fly</name>
    <name type="synonym">Tephritis capitata</name>
    <dbReference type="NCBI Taxonomy" id="7213"/>
    <lineage>
        <taxon>Eukaryota</taxon>
        <taxon>Metazoa</taxon>
        <taxon>Ecdysozoa</taxon>
        <taxon>Arthropoda</taxon>
        <taxon>Hexapoda</taxon>
        <taxon>Insecta</taxon>
        <taxon>Pterygota</taxon>
        <taxon>Neoptera</taxon>
        <taxon>Endopterygota</taxon>
        <taxon>Diptera</taxon>
        <taxon>Brachycera</taxon>
        <taxon>Muscomorpha</taxon>
        <taxon>Tephritoidea</taxon>
        <taxon>Tephritidae</taxon>
        <taxon>Ceratitis</taxon>
        <taxon>Ceratitis</taxon>
    </lineage>
</organism>
<gene>
    <name evidence="1" type="ORF">CCAP1982_LOCUS14374</name>
</gene>
<dbReference type="AlphaFoldDB" id="A0A811V3K4"/>
<protein>
    <submittedName>
        <fullName evidence="1">(Mediterranean fruit fly) hypothetical protein</fullName>
    </submittedName>
</protein>
<comment type="caution">
    <text evidence="1">The sequence shown here is derived from an EMBL/GenBank/DDBJ whole genome shotgun (WGS) entry which is preliminary data.</text>
</comment>
<sequence>MQFISKLFSALQNMQRNVQGKCVIYSKSIEGGVQIESFVISGDQIGAFNEERSCWECPYDTSKRPQAVALIENRVLVTAILEIAPAKLIITTNPVPGIVTLIAKICDNGNVIV</sequence>
<keyword evidence="2" id="KW-1185">Reference proteome</keyword>
<evidence type="ECO:0000313" key="1">
    <source>
        <dbReference type="EMBL" id="CAD7006039.1"/>
    </source>
</evidence>
<dbReference type="Proteomes" id="UP000606786">
    <property type="component" value="Unassembled WGS sequence"/>
</dbReference>
<proteinExistence type="predicted"/>
<accession>A0A811V3K4</accession>
<reference evidence="1" key="1">
    <citation type="submission" date="2020-11" db="EMBL/GenBank/DDBJ databases">
        <authorList>
            <person name="Whitehead M."/>
        </authorList>
    </citation>
    <scope>NUCLEOTIDE SEQUENCE</scope>
    <source>
        <strain evidence="1">EGII</strain>
    </source>
</reference>
<evidence type="ECO:0000313" key="2">
    <source>
        <dbReference type="Proteomes" id="UP000606786"/>
    </source>
</evidence>
<dbReference type="EMBL" id="CAJHJT010000034">
    <property type="protein sequence ID" value="CAD7006039.1"/>
    <property type="molecule type" value="Genomic_DNA"/>
</dbReference>